<evidence type="ECO:0000313" key="20">
    <source>
        <dbReference type="Proteomes" id="UP000623467"/>
    </source>
</evidence>
<evidence type="ECO:0000256" key="2">
    <source>
        <dbReference type="ARBA" id="ARBA00004389"/>
    </source>
</evidence>
<comment type="function">
    <text evidence="15">Component of the U5 snRNP complex required for pre-mRNA splicing. Binds GTP.</text>
</comment>
<dbReference type="InterPro" id="IPR000795">
    <property type="entry name" value="T_Tr_GTP-bd_dom"/>
</dbReference>
<dbReference type="GO" id="GO:0005509">
    <property type="term" value="F:calcium ion binding"/>
    <property type="evidence" value="ECO:0007669"/>
    <property type="project" value="InterPro"/>
</dbReference>
<keyword evidence="12" id="KW-0508">mRNA splicing</keyword>
<dbReference type="NCBIfam" id="TIGR00231">
    <property type="entry name" value="small_GTP"/>
    <property type="match status" value="1"/>
</dbReference>
<keyword evidence="9" id="KW-0342">GTP-binding</keyword>
<keyword evidence="8 17" id="KW-1133">Transmembrane helix</keyword>
<dbReference type="InterPro" id="IPR004161">
    <property type="entry name" value="EFTu-like_2"/>
</dbReference>
<dbReference type="SUPFAM" id="SSF54211">
    <property type="entry name" value="Ribosomal protein S5 domain 2-like"/>
    <property type="match status" value="1"/>
</dbReference>
<evidence type="ECO:0000256" key="8">
    <source>
        <dbReference type="ARBA" id="ARBA00022989"/>
    </source>
</evidence>
<dbReference type="Gene3D" id="2.40.30.10">
    <property type="entry name" value="Translation factors"/>
    <property type="match status" value="1"/>
</dbReference>
<accession>A0A8H6XAP8</accession>
<dbReference type="InterPro" id="IPR001580">
    <property type="entry name" value="Calret/calnex"/>
</dbReference>
<feature type="compositionally biased region" description="Acidic residues" evidence="16">
    <location>
        <begin position="1338"/>
        <end position="1349"/>
    </location>
</feature>
<dbReference type="PROSITE" id="PS00803">
    <property type="entry name" value="CALRETICULIN_1"/>
    <property type="match status" value="1"/>
</dbReference>
<evidence type="ECO:0000256" key="3">
    <source>
        <dbReference type="ARBA" id="ARBA00010983"/>
    </source>
</evidence>
<dbReference type="Gene3D" id="3.30.70.240">
    <property type="match status" value="1"/>
</dbReference>
<proteinExistence type="inferred from homology"/>
<keyword evidence="6" id="KW-0547">Nucleotide-binding</keyword>
<comment type="caution">
    <text evidence="19">The sequence shown here is derived from an EMBL/GenBank/DDBJ whole genome shotgun (WGS) entry which is preliminary data.</text>
</comment>
<evidence type="ECO:0000256" key="6">
    <source>
        <dbReference type="ARBA" id="ARBA00022741"/>
    </source>
</evidence>
<dbReference type="SMART" id="SM00838">
    <property type="entry name" value="EFG_C"/>
    <property type="match status" value="1"/>
</dbReference>
<dbReference type="Pfam" id="PF00009">
    <property type="entry name" value="GTP_EFTU"/>
    <property type="match status" value="1"/>
</dbReference>
<dbReference type="InterPro" id="IPR027417">
    <property type="entry name" value="P-loop_NTPase"/>
</dbReference>
<dbReference type="PANTHER" id="PTHR42908:SF6">
    <property type="entry name" value="116 KDA U5 SMALL NUCLEAR RIBONUCLEOPROTEIN COMPONENT"/>
    <property type="match status" value="1"/>
</dbReference>
<dbReference type="SUPFAM" id="SSF49899">
    <property type="entry name" value="Concanavalin A-like lectins/glucanases"/>
    <property type="match status" value="1"/>
</dbReference>
<dbReference type="Gene3D" id="2.60.120.200">
    <property type="match status" value="1"/>
</dbReference>
<dbReference type="Pfam" id="PF00679">
    <property type="entry name" value="EFG_C"/>
    <property type="match status" value="1"/>
</dbReference>
<feature type="compositionally biased region" description="Basic and acidic residues" evidence="16">
    <location>
        <begin position="1279"/>
        <end position="1302"/>
    </location>
</feature>
<dbReference type="GO" id="GO:0005829">
    <property type="term" value="C:cytosol"/>
    <property type="evidence" value="ECO:0007669"/>
    <property type="project" value="TreeGrafter"/>
</dbReference>
<dbReference type="InterPro" id="IPR014721">
    <property type="entry name" value="Ribsml_uS5_D2-typ_fold_subgr"/>
</dbReference>
<evidence type="ECO:0000313" key="19">
    <source>
        <dbReference type="EMBL" id="KAF7337583.1"/>
    </source>
</evidence>
<dbReference type="GO" id="GO:0005525">
    <property type="term" value="F:GTP binding"/>
    <property type="evidence" value="ECO:0007669"/>
    <property type="project" value="UniProtKB-KW"/>
</dbReference>
<evidence type="ECO:0000256" key="9">
    <source>
        <dbReference type="ARBA" id="ARBA00023134"/>
    </source>
</evidence>
<dbReference type="Pfam" id="PF16004">
    <property type="entry name" value="EFTUD2"/>
    <property type="match status" value="1"/>
</dbReference>
<feature type="transmembrane region" description="Helical" evidence="17">
    <location>
        <begin position="1519"/>
        <end position="1539"/>
    </location>
</feature>
<evidence type="ECO:0000256" key="16">
    <source>
        <dbReference type="SAM" id="MobiDB-lite"/>
    </source>
</evidence>
<dbReference type="Pfam" id="PF03764">
    <property type="entry name" value="EFG_IV"/>
    <property type="match status" value="1"/>
</dbReference>
<dbReference type="GO" id="GO:0000398">
    <property type="term" value="P:mRNA splicing, via spliceosome"/>
    <property type="evidence" value="ECO:0007669"/>
    <property type="project" value="TreeGrafter"/>
</dbReference>
<dbReference type="Pfam" id="PF03144">
    <property type="entry name" value="GTP_EFTU_D2"/>
    <property type="match status" value="1"/>
</dbReference>
<evidence type="ECO:0000256" key="17">
    <source>
        <dbReference type="SAM" id="Phobius"/>
    </source>
</evidence>
<keyword evidence="7" id="KW-0256">Endoplasmic reticulum</keyword>
<evidence type="ECO:0000256" key="11">
    <source>
        <dbReference type="ARBA" id="ARBA00023186"/>
    </source>
</evidence>
<evidence type="ECO:0000256" key="10">
    <source>
        <dbReference type="ARBA" id="ARBA00023136"/>
    </source>
</evidence>
<dbReference type="FunFam" id="3.90.1430.10:FF:000001">
    <property type="entry name" value="116 kDa U5 small nuclear ribonucleoprotein component"/>
    <property type="match status" value="1"/>
</dbReference>
<dbReference type="GO" id="GO:0030623">
    <property type="term" value="F:U5 snRNA binding"/>
    <property type="evidence" value="ECO:0007669"/>
    <property type="project" value="TreeGrafter"/>
</dbReference>
<dbReference type="PANTHER" id="PTHR42908">
    <property type="entry name" value="TRANSLATION ELONGATION FACTOR-RELATED"/>
    <property type="match status" value="1"/>
</dbReference>
<gene>
    <name evidence="19" type="ORF">MSAN_02231600</name>
</gene>
<comment type="similarity">
    <text evidence="3">Belongs to the calreticulin family.</text>
</comment>
<evidence type="ECO:0000256" key="14">
    <source>
        <dbReference type="ARBA" id="ARBA00040224"/>
    </source>
</evidence>
<dbReference type="InterPro" id="IPR005225">
    <property type="entry name" value="Small_GTP-bd"/>
</dbReference>
<evidence type="ECO:0000256" key="15">
    <source>
        <dbReference type="ARBA" id="ARBA00055641"/>
    </source>
</evidence>
<dbReference type="InterPro" id="IPR035647">
    <property type="entry name" value="EFG_III/V"/>
</dbReference>
<dbReference type="SUPFAM" id="SSF63887">
    <property type="entry name" value="P-domain of calnexin/calreticulin"/>
    <property type="match status" value="1"/>
</dbReference>
<dbReference type="EMBL" id="JACAZH010000033">
    <property type="protein sequence ID" value="KAF7337583.1"/>
    <property type="molecule type" value="Genomic_DNA"/>
</dbReference>
<keyword evidence="5 17" id="KW-0812">Transmembrane</keyword>
<dbReference type="FunFam" id="3.30.230.10:FF:000009">
    <property type="entry name" value="116 kDa U5 small nuclear ribonucleoprotein component"/>
    <property type="match status" value="1"/>
</dbReference>
<dbReference type="SMART" id="SM00889">
    <property type="entry name" value="EFG_IV"/>
    <property type="match status" value="1"/>
</dbReference>
<dbReference type="InterPro" id="IPR020568">
    <property type="entry name" value="Ribosomal_Su5_D2-typ_SF"/>
</dbReference>
<evidence type="ECO:0000256" key="13">
    <source>
        <dbReference type="ARBA" id="ARBA00023242"/>
    </source>
</evidence>
<dbReference type="Gene3D" id="3.30.230.10">
    <property type="match status" value="1"/>
</dbReference>
<dbReference type="InterPro" id="IPR018124">
    <property type="entry name" value="Calret/calnex_CS"/>
</dbReference>
<keyword evidence="11" id="KW-0143">Chaperone</keyword>
<dbReference type="Proteomes" id="UP000623467">
    <property type="component" value="Unassembled WGS sequence"/>
</dbReference>
<dbReference type="CDD" id="cd04090">
    <property type="entry name" value="EF2_II_snRNP"/>
    <property type="match status" value="1"/>
</dbReference>
<comment type="subcellular location">
    <subcellularLocation>
        <location evidence="2">Endoplasmic reticulum membrane</location>
        <topology evidence="2">Single-pass membrane protein</topology>
    </subcellularLocation>
    <subcellularLocation>
        <location evidence="1">Nucleus</location>
    </subcellularLocation>
</comment>
<evidence type="ECO:0000256" key="12">
    <source>
        <dbReference type="ARBA" id="ARBA00023187"/>
    </source>
</evidence>
<dbReference type="InterPro" id="IPR013320">
    <property type="entry name" value="ConA-like_dom_sf"/>
</dbReference>
<dbReference type="PRINTS" id="PR00626">
    <property type="entry name" value="CALRETICULIN"/>
</dbReference>
<feature type="domain" description="Tr-type G" evidence="18">
    <location>
        <begin position="137"/>
        <end position="328"/>
    </location>
</feature>
<dbReference type="FunFam" id="2.10.250.10:FF:000001">
    <property type="entry name" value="Calnexin homolog"/>
    <property type="match status" value="1"/>
</dbReference>
<dbReference type="GO" id="GO:0005789">
    <property type="term" value="C:endoplasmic reticulum membrane"/>
    <property type="evidence" value="ECO:0007669"/>
    <property type="project" value="UniProtKB-SubCell"/>
</dbReference>
<dbReference type="FunFam" id="3.30.70.870:FF:000002">
    <property type="entry name" value="Translation elongation factor 2"/>
    <property type="match status" value="1"/>
</dbReference>
<dbReference type="GO" id="GO:0051082">
    <property type="term" value="F:unfolded protein binding"/>
    <property type="evidence" value="ECO:0007669"/>
    <property type="project" value="InterPro"/>
</dbReference>
<dbReference type="Gene3D" id="2.10.250.10">
    <property type="entry name" value="Calreticulin/calnexin, P domain"/>
    <property type="match status" value="1"/>
</dbReference>
<keyword evidence="4" id="KW-0507">mRNA processing</keyword>
<dbReference type="Gene3D" id="3.90.1430.10">
    <property type="entry name" value="Yeast translation eEF2 (G' domain)"/>
    <property type="match status" value="1"/>
</dbReference>
<dbReference type="InterPro" id="IPR044121">
    <property type="entry name" value="Snu114_GTP-bd"/>
</dbReference>
<feature type="region of interest" description="Disordered" evidence="16">
    <location>
        <begin position="1262"/>
        <end position="1357"/>
    </location>
</feature>
<evidence type="ECO:0000259" key="18">
    <source>
        <dbReference type="PROSITE" id="PS51722"/>
    </source>
</evidence>
<dbReference type="SUPFAM" id="SSF54980">
    <property type="entry name" value="EF-G C-terminal domain-like"/>
    <property type="match status" value="2"/>
</dbReference>
<dbReference type="SUPFAM" id="SSF50447">
    <property type="entry name" value="Translation proteins"/>
    <property type="match status" value="1"/>
</dbReference>
<keyword evidence="20" id="KW-1185">Reference proteome</keyword>
<dbReference type="GO" id="GO:0046540">
    <property type="term" value="C:U4/U6 x U5 tri-snRNP complex"/>
    <property type="evidence" value="ECO:0007669"/>
    <property type="project" value="TreeGrafter"/>
</dbReference>
<dbReference type="CDD" id="cd04167">
    <property type="entry name" value="Snu114p"/>
    <property type="match status" value="1"/>
</dbReference>
<dbReference type="FunFam" id="3.40.50.300:FF:000646">
    <property type="entry name" value="U5 small nuclear ribonucleoprotein component"/>
    <property type="match status" value="1"/>
</dbReference>
<dbReference type="InterPro" id="IPR009000">
    <property type="entry name" value="Transl_B-barrel_sf"/>
</dbReference>
<dbReference type="Pfam" id="PF00262">
    <property type="entry name" value="Calreticulin"/>
    <property type="match status" value="1"/>
</dbReference>
<evidence type="ECO:0000256" key="5">
    <source>
        <dbReference type="ARBA" id="ARBA00022692"/>
    </source>
</evidence>
<dbReference type="Gene3D" id="3.30.70.870">
    <property type="entry name" value="Elongation Factor G (Translational Gtpase), domain 3"/>
    <property type="match status" value="1"/>
</dbReference>
<dbReference type="GO" id="GO:0006457">
    <property type="term" value="P:protein folding"/>
    <property type="evidence" value="ECO:0007669"/>
    <property type="project" value="InterPro"/>
</dbReference>
<protein>
    <recommendedName>
        <fullName evidence="14">Calnexin</fullName>
    </recommendedName>
</protein>
<dbReference type="FunFam" id="2.60.120.200:FF:000011">
    <property type="entry name" value="Probable calnexin"/>
    <property type="match status" value="1"/>
</dbReference>
<dbReference type="InterPro" id="IPR005517">
    <property type="entry name" value="Transl_elong_EFG/EF2_IV"/>
</dbReference>
<organism evidence="19 20">
    <name type="scientific">Mycena sanguinolenta</name>
    <dbReference type="NCBI Taxonomy" id="230812"/>
    <lineage>
        <taxon>Eukaryota</taxon>
        <taxon>Fungi</taxon>
        <taxon>Dikarya</taxon>
        <taxon>Basidiomycota</taxon>
        <taxon>Agaricomycotina</taxon>
        <taxon>Agaricomycetes</taxon>
        <taxon>Agaricomycetidae</taxon>
        <taxon>Agaricales</taxon>
        <taxon>Marasmiineae</taxon>
        <taxon>Mycenaceae</taxon>
        <taxon>Mycena</taxon>
    </lineage>
</organism>
<dbReference type="CDD" id="cd01683">
    <property type="entry name" value="EF2_IV_snRNP"/>
    <property type="match status" value="1"/>
</dbReference>
<dbReference type="PROSITE" id="PS51722">
    <property type="entry name" value="G_TR_2"/>
    <property type="match status" value="1"/>
</dbReference>
<dbReference type="GO" id="GO:0000974">
    <property type="term" value="C:Prp19 complex"/>
    <property type="evidence" value="ECO:0007669"/>
    <property type="project" value="UniProtKB-ARBA"/>
</dbReference>
<evidence type="ECO:0000256" key="4">
    <source>
        <dbReference type="ARBA" id="ARBA00022664"/>
    </source>
</evidence>
<name>A0A8H6XAP8_9AGAR</name>
<dbReference type="GO" id="GO:0005682">
    <property type="term" value="C:U5 snRNP"/>
    <property type="evidence" value="ECO:0007669"/>
    <property type="project" value="UniProtKB-ARBA"/>
</dbReference>
<feature type="compositionally biased region" description="Acidic residues" evidence="16">
    <location>
        <begin position="1303"/>
        <end position="1315"/>
    </location>
</feature>
<dbReference type="CDD" id="cd04098">
    <property type="entry name" value="eEF2_C_snRNP"/>
    <property type="match status" value="1"/>
</dbReference>
<dbReference type="InterPro" id="IPR009033">
    <property type="entry name" value="Calreticulin/calnexin_P_dom_sf"/>
</dbReference>
<dbReference type="GO" id="GO:0071007">
    <property type="term" value="C:U2-type catalytic step 2 spliceosome"/>
    <property type="evidence" value="ECO:0007669"/>
    <property type="project" value="TreeGrafter"/>
</dbReference>
<sequence>MASLEDYDEFGNYIGADLDSDDEEGIPQQEFVPQSTAPTLEGYDDEPMPGAEETALMEVDEPVHNAVVLHEDKQYYPSASDVYGPDVETLVQEEDAQPLTQPIIAPIKVRKWNVEEKDMPETRFDKGFLLNMTAFPDMIRNVAVVGHLHHGKTALMDMLVFETHKTRLGCRPTNTSSPMSLILPTTAGKSYLIHLIDTPGHVNFVDEVASAIRLVDGIVLVVDVIEGLMVGTENILRHALQENVKITLVVNKVDRLILELRIKPADAYYKIKHTIEEINTFIAAIDPDPELRLSPENGNVAFASTDMNWCFTLRSFAQMYADAYDSSLDVPSFADRLWGDIYFNSDRKFTRKQADPESNRTFVHFILEPLYKLYSSVLSEDTDTVKDTLHGLGIHLKPVMFKMDVRPLLKVILAQFFGPATGLVDVIVEHVPSPIDGAENKVDGTYSGPHSSDLVTSMKACDPEGPVMVQVTKLYQTTDAQSFRAFGRVMSGTVRKGMEIKVLGEGYSPEDEEDMMKATIEDIWISESRYYIPAEEIPAGNLVLLGGVDASITKTATLAGVDIQDDLHIFRPIKHMTQSVLKIAIEPIAPSELPKMLSGLRSVNKSYPLVSTKVEESGEHVLIGTGELYLDSVMHDLRKLFSEIEIKVSDPVTKFCETVLETSAFKCYADTPNKKNKITMIAEPLERGVAEDIERGRVNMRMTPKDRGKFFQEKYQWDLLASRSIWAFGPDENGPNVLLDDTLPSQIDKKLLGTVKDHIKQGFQWGAREGPLCDEPMRNVKFRLLDAGLAQEPIFRGGGQIVPTARRVCYSSFLMAAPRLMEPIYYVEVQAPADCISAVYTVLARRRGHVTQDIPKAGSPLYTVKALIPVIDANGFETDLRTATQGQAFCLQVFDHWSIVPGRFFLTRRLREAERSSQVILRTRASSFGLWNPRLAKPSRAISYSKRGGERAWVNRSRFQNTWTTSLCSRSLLLATRTCLGSTINSGKIPAIAVVWGPVTLCATSARSAIKYRGCNQSQITAHPLPFLYLPLLGPSYIMRSVALSVLALAASGALAQAEEPKPSFTKTEIKAPFVEQFTEDWSDRWTPSEATKKTPVGGETFSYVGEWKVEDPSISVIDGDQGLVAKSKAAHHAISAPFAEPIDFKTKPLVVQYEVKYQKGGNCGGGYVKLLEDGFQTSGKEFSDTTPWVVMFGPDLTCPGTKVHFIFRYKSPKTGEVEEKHLSMPPKPTIEKLTNLYTLIVQPDNTYEVLVNGVSEKSGSLLEDFQPPVNPPAEINDPDDKKPEDWVDTKRIEDPEASKPDDWDEDAPYEIPDEEATKPEGWLDDEPATIPDPDAEKPEEWDDEEDGDWIAPTVPNPKCTEAPGCGEWKRPFKANPAYKGKWYAPFIDNPAYKGEWAPRKIANPDFYEDLTPVKSLGKIGGVGIELWTMTEDILFDNIYIGHSPEDAKAFAAETFDIKKPLESAAAKPAAGDDDDEDDSVPSFTEDPVAFIRYKVFTFIDLARLDPVLAFRTHPETGVGLAGAILTLFGMFGALFGLVGAGQKAHHQVVQEDRRTYSGRQENEGDRTCCGCWWRQERRKHREEARRSREVIKLTTMGSGKKTEGTGLLSTAICISFFCPAVLSTIVREGVVVLCGGASNKIRIQTTPVATAK</sequence>
<keyword evidence="10 17" id="KW-0472">Membrane</keyword>
<reference evidence="19" key="1">
    <citation type="submission" date="2020-05" db="EMBL/GenBank/DDBJ databases">
        <title>Mycena genomes resolve the evolution of fungal bioluminescence.</title>
        <authorList>
            <person name="Tsai I.J."/>
        </authorList>
    </citation>
    <scope>NUCLEOTIDE SEQUENCE</scope>
    <source>
        <strain evidence="19">160909Yilan</strain>
    </source>
</reference>
<dbReference type="InterPro" id="IPR031950">
    <property type="entry name" value="EFTUD2_N"/>
</dbReference>
<keyword evidence="13" id="KW-0539">Nucleus</keyword>
<dbReference type="FunFam" id="2.40.30.10:FF:000029">
    <property type="entry name" value="116 kDa U5 small nuclear ribonucleoprotein component"/>
    <property type="match status" value="1"/>
</dbReference>
<dbReference type="InterPro" id="IPR000640">
    <property type="entry name" value="EFG_V-like"/>
</dbReference>
<dbReference type="SUPFAM" id="SSF52540">
    <property type="entry name" value="P-loop containing nucleoside triphosphate hydrolases"/>
    <property type="match status" value="1"/>
</dbReference>
<evidence type="ECO:0000256" key="1">
    <source>
        <dbReference type="ARBA" id="ARBA00004123"/>
    </source>
</evidence>
<feature type="region of interest" description="Disordered" evidence="16">
    <location>
        <begin position="1"/>
        <end position="45"/>
    </location>
</feature>
<dbReference type="GO" id="GO:0003924">
    <property type="term" value="F:GTPase activity"/>
    <property type="evidence" value="ECO:0007669"/>
    <property type="project" value="InterPro"/>
</dbReference>
<dbReference type="Gene3D" id="3.40.50.300">
    <property type="entry name" value="P-loop containing nucleotide triphosphate hydrolases"/>
    <property type="match status" value="1"/>
</dbReference>
<dbReference type="OrthoDB" id="364892at2759"/>
<evidence type="ECO:0000256" key="7">
    <source>
        <dbReference type="ARBA" id="ARBA00022824"/>
    </source>
</evidence>
<dbReference type="InterPro" id="IPR035655">
    <property type="entry name" value="U5-116kDa_C"/>
</dbReference>